<proteinExistence type="predicted"/>
<feature type="region of interest" description="Disordered" evidence="1">
    <location>
        <begin position="1"/>
        <end position="32"/>
    </location>
</feature>
<dbReference type="InterPro" id="IPR001810">
    <property type="entry name" value="F-box_dom"/>
</dbReference>
<keyword evidence="4" id="KW-1185">Reference proteome</keyword>
<reference evidence="3" key="2">
    <citation type="submission" date="2018-05" db="EMBL/GenBank/DDBJ databases">
        <title>OgluRS3 (Oryza glumaepatula Reference Sequence Version 3).</title>
        <authorList>
            <person name="Zhang J."/>
            <person name="Kudrna D."/>
            <person name="Lee S."/>
            <person name="Talag J."/>
            <person name="Welchert J."/>
            <person name="Wing R.A."/>
        </authorList>
    </citation>
    <scope>NUCLEOTIDE SEQUENCE [LARGE SCALE GENOMIC DNA]</scope>
</reference>
<dbReference type="AlphaFoldDB" id="A0A0D9ZL46"/>
<dbReference type="Proteomes" id="UP000026961">
    <property type="component" value="Chromosome 4"/>
</dbReference>
<dbReference type="InterPro" id="IPR053781">
    <property type="entry name" value="F-box_AtFBL13-like"/>
</dbReference>
<dbReference type="InterPro" id="IPR053197">
    <property type="entry name" value="F-box_SCFL_complex_component"/>
</dbReference>
<dbReference type="CDD" id="cd22160">
    <property type="entry name" value="F-box_AtFBL13-like"/>
    <property type="match status" value="1"/>
</dbReference>
<dbReference type="SMART" id="SM00256">
    <property type="entry name" value="FBOX"/>
    <property type="match status" value="2"/>
</dbReference>
<dbReference type="STRING" id="40148.A0A0D9ZL46"/>
<evidence type="ECO:0000313" key="4">
    <source>
        <dbReference type="Proteomes" id="UP000026961"/>
    </source>
</evidence>
<dbReference type="Pfam" id="PF00646">
    <property type="entry name" value="F-box"/>
    <property type="match status" value="2"/>
</dbReference>
<evidence type="ECO:0000259" key="2">
    <source>
        <dbReference type="PROSITE" id="PS50181"/>
    </source>
</evidence>
<sequence>MEPVAKRHRRRQRHRSGGRSTSTTGGEDRLGALPDVRADVRTVMSFMAAREVVRTCVLSKRWRHLWRSAPFLNLDGAEFMPLLGGGSPGEWERMDGFVTTLLRLRSRDETAVDSFRLFVDHLGAARQMGPRRRRAPATVLEINVVTPSYPPGHYDGYTMPDLIITSRAWRRLTRLHLSHAWLDGGFGEQLGDGCPLLEDLALRRCAMAPGFRRIRCGSLRTLVLHYTGCGGGDAGGGDEEEEEEETLVISAPRLASVRVKITSYACRHGVSFDGSTADSLVEASIRVGRRRRRRALPTGVEAVLLAGMVNVTTLELEGLAYSASMATARKRSCPDTISTGDRLSALPDALLHTILSSLKGRQMVQTSVLSKRWRHLWRSVPCLDIDQREFAAASENWAISRSDLEKFEDFADNVLAYRCGSPAKLDTFRLRICDRYHSLRSSDTDRWIRRGLKCSPREFHLHFDYRYDSYLLEMHKLGSNSGCLTKLHLTNVSLHECFMEHITTVCTLLEVLELNRCSLYLQEITHPKLKNLVLHGPAVYDEDELPVGANAKCYKELIIRAPCLTYLNLVLPVDMRQISLKEMPSLVRASIRFSVVFPCKCNFLNVLFNVTSLELSGFREMVRLEFNQVEFHAFKNLRTLLLDRCRPSYNNELLRHLLQNSPNLEKLTVHCCKFSKGSLEWRKSSQHKNQVNCRKLKSTEIIYKDIDDVRELVDLLLDVSGHLPKNTIALTKI</sequence>
<dbReference type="Gene3D" id="3.80.10.10">
    <property type="entry name" value="Ribonuclease Inhibitor"/>
    <property type="match status" value="1"/>
</dbReference>
<dbReference type="InterPro" id="IPR036047">
    <property type="entry name" value="F-box-like_dom_sf"/>
</dbReference>
<dbReference type="EnsemblPlants" id="OGLUM04G13310.1">
    <property type="protein sequence ID" value="OGLUM04G13310.1"/>
    <property type="gene ID" value="OGLUM04G13310"/>
</dbReference>
<accession>A0A0D9ZL46</accession>
<dbReference type="PROSITE" id="PS50181">
    <property type="entry name" value="FBOX"/>
    <property type="match status" value="1"/>
</dbReference>
<name>A0A0D9ZL46_9ORYZ</name>
<feature type="domain" description="F-box" evidence="2">
    <location>
        <begin position="340"/>
        <end position="376"/>
    </location>
</feature>
<dbReference type="Gene3D" id="1.20.1280.50">
    <property type="match status" value="1"/>
</dbReference>
<dbReference type="InterPro" id="IPR032675">
    <property type="entry name" value="LRR_dom_sf"/>
</dbReference>
<dbReference type="HOGENOM" id="CLU_014501_0_0_1"/>
<organism evidence="3">
    <name type="scientific">Oryza glumipatula</name>
    <dbReference type="NCBI Taxonomy" id="40148"/>
    <lineage>
        <taxon>Eukaryota</taxon>
        <taxon>Viridiplantae</taxon>
        <taxon>Streptophyta</taxon>
        <taxon>Embryophyta</taxon>
        <taxon>Tracheophyta</taxon>
        <taxon>Spermatophyta</taxon>
        <taxon>Magnoliopsida</taxon>
        <taxon>Liliopsida</taxon>
        <taxon>Poales</taxon>
        <taxon>Poaceae</taxon>
        <taxon>BOP clade</taxon>
        <taxon>Oryzoideae</taxon>
        <taxon>Oryzeae</taxon>
        <taxon>Oryzinae</taxon>
        <taxon>Oryza</taxon>
    </lineage>
</organism>
<dbReference type="eggNOG" id="ENOG502SU4B">
    <property type="taxonomic scope" value="Eukaryota"/>
</dbReference>
<dbReference type="SUPFAM" id="SSF81383">
    <property type="entry name" value="F-box domain"/>
    <property type="match status" value="2"/>
</dbReference>
<evidence type="ECO:0000313" key="3">
    <source>
        <dbReference type="EnsemblPlants" id="OGLUM04G13310.1"/>
    </source>
</evidence>
<dbReference type="SUPFAM" id="SSF52047">
    <property type="entry name" value="RNI-like"/>
    <property type="match status" value="1"/>
</dbReference>
<feature type="compositionally biased region" description="Basic residues" evidence="1">
    <location>
        <begin position="1"/>
        <end position="17"/>
    </location>
</feature>
<dbReference type="Gramene" id="OGLUM04G13310.1">
    <property type="protein sequence ID" value="OGLUM04G13310.1"/>
    <property type="gene ID" value="OGLUM04G13310"/>
</dbReference>
<dbReference type="PANTHER" id="PTHR34223:SF113">
    <property type="entry name" value="OS04G0207100 PROTEIN"/>
    <property type="match status" value="1"/>
</dbReference>
<evidence type="ECO:0000256" key="1">
    <source>
        <dbReference type="SAM" id="MobiDB-lite"/>
    </source>
</evidence>
<dbReference type="PANTHER" id="PTHR34223">
    <property type="entry name" value="OS11G0201299 PROTEIN"/>
    <property type="match status" value="1"/>
</dbReference>
<protein>
    <recommendedName>
        <fullName evidence="2">F-box domain-containing protein</fullName>
    </recommendedName>
</protein>
<reference evidence="3" key="1">
    <citation type="submission" date="2015-04" db="UniProtKB">
        <authorList>
            <consortium name="EnsemblPlants"/>
        </authorList>
    </citation>
    <scope>IDENTIFICATION</scope>
</reference>